<dbReference type="InterPro" id="IPR016169">
    <property type="entry name" value="FAD-bd_PCMH_sub2"/>
</dbReference>
<evidence type="ECO:0000256" key="4">
    <source>
        <dbReference type="ARBA" id="ARBA00022827"/>
    </source>
</evidence>
<dbReference type="Gene3D" id="3.30.465.10">
    <property type="match status" value="1"/>
</dbReference>
<dbReference type="InterPro" id="IPR016166">
    <property type="entry name" value="FAD-bd_PCMH"/>
</dbReference>
<gene>
    <name evidence="7" type="ORF">J2S63_001460</name>
</gene>
<sequence length="515" mass="54147">MVTSGTWGDERLSRRGALLLGGAAALAGCTTDAPVGRSAAVRASTTVRARDWSWLRAHVAGTLARPGDASYDRVRKVQIADYDGARPLAVLSVASAADVATGIRFARDHDVPVALRSGGHSYPGWSAGDGRLVIDVRPLSRVRLEQVGGSVHATVGAGAPLIKVYDALAQQRRGLPAGSCPTVGITGLTLGGGQGILSRLHGLTCDALTQVRMVTASGDVVVASARRNPGLFWALRGGGGGHLGVVTSLTFDTFAAPTVSTAYLQWRLDDAPDVLRAWESWAPSADRRLWSTAKGLGGERHPDGPVLAVAVVWAGPDDGLTRRLDHLLADVPRPTSVSRRRRSFADVTRAYAGCSGIPVDRCHTGPGGALEREHFAGTSHVAYARSSSSGRTTLVDRLEAAQGSGLIEAGISLDSLGGAVADPAPGDTAFVHRRALATVQYTATHHPGDRSTALAFVRGARAAMTPTWGDHAYVNYADAALRHYRRAYFGTNASRLATVRHGWDPDGFFTQPQGF</sequence>
<dbReference type="PANTHER" id="PTHR42973:SF39">
    <property type="entry name" value="FAD-BINDING PCMH-TYPE DOMAIN-CONTAINING PROTEIN"/>
    <property type="match status" value="1"/>
</dbReference>
<name>A0ABU2BTF3_9ACTN</name>
<dbReference type="EMBL" id="JAVDYG010000001">
    <property type="protein sequence ID" value="MDR7361907.1"/>
    <property type="molecule type" value="Genomic_DNA"/>
</dbReference>
<protein>
    <submittedName>
        <fullName evidence="7">FAD/FMN-containing dehydrogenase</fullName>
    </submittedName>
</protein>
<reference evidence="7 8" key="1">
    <citation type="submission" date="2023-07" db="EMBL/GenBank/DDBJ databases">
        <title>Sequencing the genomes of 1000 actinobacteria strains.</title>
        <authorList>
            <person name="Klenk H.-P."/>
        </authorList>
    </citation>
    <scope>NUCLEOTIDE SEQUENCE [LARGE SCALE GENOMIC DNA]</scope>
    <source>
        <strain evidence="7 8">DSM 19426</strain>
    </source>
</reference>
<dbReference type="PROSITE" id="PS00862">
    <property type="entry name" value="OX2_COVAL_FAD"/>
    <property type="match status" value="1"/>
</dbReference>
<dbReference type="Proteomes" id="UP001183648">
    <property type="component" value="Unassembled WGS sequence"/>
</dbReference>
<evidence type="ECO:0000256" key="3">
    <source>
        <dbReference type="ARBA" id="ARBA00022630"/>
    </source>
</evidence>
<dbReference type="InterPro" id="IPR006093">
    <property type="entry name" value="Oxy_OxRdtase_FAD_BS"/>
</dbReference>
<keyword evidence="4" id="KW-0274">FAD</keyword>
<dbReference type="PROSITE" id="PS51387">
    <property type="entry name" value="FAD_PCMH"/>
    <property type="match status" value="1"/>
</dbReference>
<dbReference type="InterPro" id="IPR006094">
    <property type="entry name" value="Oxid_FAD_bind_N"/>
</dbReference>
<organism evidence="7 8">
    <name type="scientific">Nocardioides marmoribigeumensis</name>
    <dbReference type="NCBI Taxonomy" id="433649"/>
    <lineage>
        <taxon>Bacteria</taxon>
        <taxon>Bacillati</taxon>
        <taxon>Actinomycetota</taxon>
        <taxon>Actinomycetes</taxon>
        <taxon>Propionibacteriales</taxon>
        <taxon>Nocardioidaceae</taxon>
        <taxon>Nocardioides</taxon>
    </lineage>
</organism>
<dbReference type="Pfam" id="PF08031">
    <property type="entry name" value="BBE"/>
    <property type="match status" value="1"/>
</dbReference>
<dbReference type="Gene3D" id="3.40.462.20">
    <property type="match status" value="1"/>
</dbReference>
<dbReference type="PANTHER" id="PTHR42973">
    <property type="entry name" value="BINDING OXIDOREDUCTASE, PUTATIVE (AFU_ORTHOLOGUE AFUA_1G17690)-RELATED"/>
    <property type="match status" value="1"/>
</dbReference>
<dbReference type="InterPro" id="IPR050416">
    <property type="entry name" value="FAD-linked_Oxidoreductase"/>
</dbReference>
<dbReference type="Gene3D" id="3.30.43.10">
    <property type="entry name" value="Uridine Diphospho-n-acetylenolpyruvylglucosamine Reductase, domain 2"/>
    <property type="match status" value="1"/>
</dbReference>
<evidence type="ECO:0000313" key="8">
    <source>
        <dbReference type="Proteomes" id="UP001183648"/>
    </source>
</evidence>
<comment type="similarity">
    <text evidence="2">Belongs to the oxygen-dependent FAD-linked oxidoreductase family.</text>
</comment>
<evidence type="ECO:0000259" key="6">
    <source>
        <dbReference type="PROSITE" id="PS51387"/>
    </source>
</evidence>
<dbReference type="SUPFAM" id="SSF56176">
    <property type="entry name" value="FAD-binding/transporter-associated domain-like"/>
    <property type="match status" value="1"/>
</dbReference>
<comment type="cofactor">
    <cofactor evidence="1">
        <name>FAD</name>
        <dbReference type="ChEBI" id="CHEBI:57692"/>
    </cofactor>
</comment>
<comment type="caution">
    <text evidence="7">The sequence shown here is derived from an EMBL/GenBank/DDBJ whole genome shotgun (WGS) entry which is preliminary data.</text>
</comment>
<evidence type="ECO:0000313" key="7">
    <source>
        <dbReference type="EMBL" id="MDR7361907.1"/>
    </source>
</evidence>
<keyword evidence="8" id="KW-1185">Reference proteome</keyword>
<proteinExistence type="inferred from homology"/>
<keyword evidence="3" id="KW-0285">Flavoprotein</keyword>
<dbReference type="InterPro" id="IPR036318">
    <property type="entry name" value="FAD-bd_PCMH-like_sf"/>
</dbReference>
<dbReference type="InterPro" id="IPR012951">
    <property type="entry name" value="BBE"/>
</dbReference>
<evidence type="ECO:0000256" key="5">
    <source>
        <dbReference type="ARBA" id="ARBA00023002"/>
    </source>
</evidence>
<evidence type="ECO:0000256" key="2">
    <source>
        <dbReference type="ARBA" id="ARBA00005466"/>
    </source>
</evidence>
<dbReference type="InterPro" id="IPR016167">
    <property type="entry name" value="FAD-bd_PCMH_sub1"/>
</dbReference>
<feature type="domain" description="FAD-binding PCMH-type" evidence="6">
    <location>
        <begin position="82"/>
        <end position="256"/>
    </location>
</feature>
<dbReference type="Pfam" id="PF01565">
    <property type="entry name" value="FAD_binding_4"/>
    <property type="match status" value="1"/>
</dbReference>
<keyword evidence="5" id="KW-0560">Oxidoreductase</keyword>
<accession>A0ABU2BTF3</accession>
<dbReference type="RefSeq" id="WP_310300602.1">
    <property type="nucleotide sequence ID" value="NZ_BAAAPS010000008.1"/>
</dbReference>
<evidence type="ECO:0000256" key="1">
    <source>
        <dbReference type="ARBA" id="ARBA00001974"/>
    </source>
</evidence>